<dbReference type="EMBL" id="VBSB01000002">
    <property type="protein sequence ID" value="NTY58381.1"/>
    <property type="molecule type" value="Genomic_DNA"/>
</dbReference>
<keyword evidence="3" id="KW-1185">Reference proteome</keyword>
<comment type="caution">
    <text evidence="2">The sequence shown here is derived from an EMBL/GenBank/DDBJ whole genome shotgun (WGS) entry which is preliminary data.</text>
</comment>
<protein>
    <recommendedName>
        <fullName evidence="4">DUF4383 domain-containing protein</fullName>
    </recommendedName>
</protein>
<keyword evidence="1" id="KW-1133">Transmembrane helix</keyword>
<evidence type="ECO:0000256" key="1">
    <source>
        <dbReference type="SAM" id="Phobius"/>
    </source>
</evidence>
<evidence type="ECO:0008006" key="4">
    <source>
        <dbReference type="Google" id="ProtNLM"/>
    </source>
</evidence>
<feature type="transmembrane region" description="Helical" evidence="1">
    <location>
        <begin position="65"/>
        <end position="86"/>
    </location>
</feature>
<organism evidence="2 3">
    <name type="scientific">Mycolicibacterium sphagni</name>
    <dbReference type="NCBI Taxonomy" id="1786"/>
    <lineage>
        <taxon>Bacteria</taxon>
        <taxon>Bacillati</taxon>
        <taxon>Actinomycetota</taxon>
        <taxon>Actinomycetes</taxon>
        <taxon>Mycobacteriales</taxon>
        <taxon>Mycobacteriaceae</taxon>
        <taxon>Mycolicibacterium</taxon>
    </lineage>
</organism>
<feature type="transmembrane region" description="Helical" evidence="1">
    <location>
        <begin position="29"/>
        <end position="53"/>
    </location>
</feature>
<proteinExistence type="predicted"/>
<keyword evidence="1" id="KW-0472">Membrane</keyword>
<sequence length="91" mass="9016">MGMAFLGAFLYFGFNVVLGFAVLGMADSNGHVAVATGAAVLAVVALGGGGALLATSNPTVKGLGLGLMIGWAFLSIVSVGFCTGLNPEMYT</sequence>
<gene>
    <name evidence="2" type="ORF">FEG63_02290</name>
</gene>
<reference evidence="2 3" key="1">
    <citation type="submission" date="2019-05" db="EMBL/GenBank/DDBJ databases">
        <title>Mycolicibacterium sphagni ENV482 genome assembly.</title>
        <authorList>
            <person name="Chen W."/>
            <person name="Faulkner N.W."/>
            <person name="Hyman M.R."/>
        </authorList>
    </citation>
    <scope>NUCLEOTIDE SEQUENCE [LARGE SCALE GENOMIC DNA]</scope>
    <source>
        <strain evidence="2 3">ENV482</strain>
    </source>
</reference>
<accession>A0ABX2JU21</accession>
<name>A0ABX2JU21_9MYCO</name>
<evidence type="ECO:0000313" key="2">
    <source>
        <dbReference type="EMBL" id="NTY58381.1"/>
    </source>
</evidence>
<evidence type="ECO:0000313" key="3">
    <source>
        <dbReference type="Proteomes" id="UP000708347"/>
    </source>
</evidence>
<keyword evidence="1" id="KW-0812">Transmembrane</keyword>
<dbReference type="Proteomes" id="UP000708347">
    <property type="component" value="Unassembled WGS sequence"/>
</dbReference>